<dbReference type="Proteomes" id="UP000249130">
    <property type="component" value="Unassembled WGS sequence"/>
</dbReference>
<sequence>MTVLGATSSTSGWAVNDAISSASRSTGASFSYLLATAKVESDLNPNAASTSSSARGLFQFIDQTWLMMLKEAGPSLGLGRYADAITKAPSGRYEVTDASLKQDVMNLRTDANANAAMAGAFTQRNANKVESLIGRAPTDGELYIAHFLGPGGAARMITEAGRNPSGIAAEAFPNAATANHSIFYDRSGEPRSFAQVYGVLVGRFDQARASATQIASAVQPAKAVAATERLDPDQFASATYQPEAARAVSSPLFHSLFQNEPERPGVSRFITDLWTARPHVAAALSGAVSQSATGSITATEPSRAGELFSAPAGNVAGLFGKRG</sequence>
<dbReference type="SUPFAM" id="SSF53955">
    <property type="entry name" value="Lysozyme-like"/>
    <property type="match status" value="1"/>
</dbReference>
<evidence type="ECO:0000256" key="1">
    <source>
        <dbReference type="ARBA" id="ARBA00009387"/>
    </source>
</evidence>
<comment type="similarity">
    <text evidence="1">Belongs to the virb1 family.</text>
</comment>
<dbReference type="AlphaFoldDB" id="A0A327LD21"/>
<dbReference type="InterPro" id="IPR008258">
    <property type="entry name" value="Transglycosylase_SLT_dom_1"/>
</dbReference>
<dbReference type="RefSeq" id="WP_170149434.1">
    <property type="nucleotide sequence ID" value="NZ_NPEX01000009.1"/>
</dbReference>
<dbReference type="InterPro" id="IPR023346">
    <property type="entry name" value="Lysozyme-like_dom_sf"/>
</dbReference>
<organism evidence="3 4">
    <name type="scientific">Rhodoplanes roseus</name>
    <dbReference type="NCBI Taxonomy" id="29409"/>
    <lineage>
        <taxon>Bacteria</taxon>
        <taxon>Pseudomonadati</taxon>
        <taxon>Pseudomonadota</taxon>
        <taxon>Alphaproteobacteria</taxon>
        <taxon>Hyphomicrobiales</taxon>
        <taxon>Nitrobacteraceae</taxon>
        <taxon>Rhodoplanes</taxon>
    </lineage>
</organism>
<proteinExistence type="inferred from homology"/>
<dbReference type="Pfam" id="PF01464">
    <property type="entry name" value="SLT"/>
    <property type="match status" value="1"/>
</dbReference>
<gene>
    <name evidence="3" type="ORF">CH341_02495</name>
</gene>
<accession>A0A327LD21</accession>
<dbReference type="EMBL" id="NPEX01000009">
    <property type="protein sequence ID" value="RAI45708.1"/>
    <property type="molecule type" value="Genomic_DNA"/>
</dbReference>
<protein>
    <recommendedName>
        <fullName evidence="2">Transglycosylase SLT domain-containing protein</fullName>
    </recommendedName>
</protein>
<reference evidence="3 4" key="1">
    <citation type="submission" date="2017-07" db="EMBL/GenBank/DDBJ databases">
        <title>Draft Genome Sequences of Select Purple Nonsulfur Bacteria.</title>
        <authorList>
            <person name="Lasarre B."/>
            <person name="Mckinlay J.B."/>
        </authorList>
    </citation>
    <scope>NUCLEOTIDE SEQUENCE [LARGE SCALE GENOMIC DNA]</scope>
    <source>
        <strain evidence="3 4">DSM 5909</strain>
    </source>
</reference>
<comment type="caution">
    <text evidence="3">The sequence shown here is derived from an EMBL/GenBank/DDBJ whole genome shotgun (WGS) entry which is preliminary data.</text>
</comment>
<name>A0A327LD21_9BRAD</name>
<feature type="domain" description="Transglycosylase SLT" evidence="2">
    <location>
        <begin position="19"/>
        <end position="65"/>
    </location>
</feature>
<evidence type="ECO:0000313" key="4">
    <source>
        <dbReference type="Proteomes" id="UP000249130"/>
    </source>
</evidence>
<dbReference type="Gene3D" id="1.10.530.10">
    <property type="match status" value="1"/>
</dbReference>
<evidence type="ECO:0000259" key="2">
    <source>
        <dbReference type="Pfam" id="PF01464"/>
    </source>
</evidence>
<keyword evidence="4" id="KW-1185">Reference proteome</keyword>
<evidence type="ECO:0000313" key="3">
    <source>
        <dbReference type="EMBL" id="RAI45708.1"/>
    </source>
</evidence>